<name>A0A5C3N0G3_9AGAM</name>
<organism evidence="2 3">
    <name type="scientific">Heliocybe sulcata</name>
    <dbReference type="NCBI Taxonomy" id="5364"/>
    <lineage>
        <taxon>Eukaryota</taxon>
        <taxon>Fungi</taxon>
        <taxon>Dikarya</taxon>
        <taxon>Basidiomycota</taxon>
        <taxon>Agaricomycotina</taxon>
        <taxon>Agaricomycetes</taxon>
        <taxon>Gloeophyllales</taxon>
        <taxon>Gloeophyllaceae</taxon>
        <taxon>Heliocybe</taxon>
    </lineage>
</organism>
<evidence type="ECO:0000313" key="3">
    <source>
        <dbReference type="Proteomes" id="UP000305948"/>
    </source>
</evidence>
<evidence type="ECO:0000256" key="1">
    <source>
        <dbReference type="SAM" id="MobiDB-lite"/>
    </source>
</evidence>
<dbReference type="OrthoDB" id="2537432at2759"/>
<dbReference type="Proteomes" id="UP000305948">
    <property type="component" value="Unassembled WGS sequence"/>
</dbReference>
<dbReference type="EMBL" id="ML213515">
    <property type="protein sequence ID" value="TFK49548.1"/>
    <property type="molecule type" value="Genomic_DNA"/>
</dbReference>
<gene>
    <name evidence="2" type="ORF">OE88DRAFT_351276</name>
</gene>
<feature type="compositionally biased region" description="Low complexity" evidence="1">
    <location>
        <begin position="192"/>
        <end position="217"/>
    </location>
</feature>
<evidence type="ECO:0000313" key="2">
    <source>
        <dbReference type="EMBL" id="TFK49548.1"/>
    </source>
</evidence>
<keyword evidence="3" id="KW-1185">Reference proteome</keyword>
<protein>
    <submittedName>
        <fullName evidence="2">Uncharacterized protein</fullName>
    </submittedName>
</protein>
<dbReference type="PANTHER" id="PTHR34693:SF1">
    <property type="entry name" value="PROTEIN PAR32"/>
    <property type="match status" value="1"/>
</dbReference>
<feature type="region of interest" description="Disordered" evidence="1">
    <location>
        <begin position="1"/>
        <end position="101"/>
    </location>
</feature>
<feature type="compositionally biased region" description="Low complexity" evidence="1">
    <location>
        <begin position="1"/>
        <end position="31"/>
    </location>
</feature>
<dbReference type="STRING" id="5364.A0A5C3N0G3"/>
<proteinExistence type="predicted"/>
<accession>A0A5C3N0G3</accession>
<reference evidence="2 3" key="1">
    <citation type="journal article" date="2019" name="Nat. Ecol. Evol.">
        <title>Megaphylogeny resolves global patterns of mushroom evolution.</title>
        <authorList>
            <person name="Varga T."/>
            <person name="Krizsan K."/>
            <person name="Foldi C."/>
            <person name="Dima B."/>
            <person name="Sanchez-Garcia M."/>
            <person name="Sanchez-Ramirez S."/>
            <person name="Szollosi G.J."/>
            <person name="Szarkandi J.G."/>
            <person name="Papp V."/>
            <person name="Albert L."/>
            <person name="Andreopoulos W."/>
            <person name="Angelini C."/>
            <person name="Antonin V."/>
            <person name="Barry K.W."/>
            <person name="Bougher N.L."/>
            <person name="Buchanan P."/>
            <person name="Buyck B."/>
            <person name="Bense V."/>
            <person name="Catcheside P."/>
            <person name="Chovatia M."/>
            <person name="Cooper J."/>
            <person name="Damon W."/>
            <person name="Desjardin D."/>
            <person name="Finy P."/>
            <person name="Geml J."/>
            <person name="Haridas S."/>
            <person name="Hughes K."/>
            <person name="Justo A."/>
            <person name="Karasinski D."/>
            <person name="Kautmanova I."/>
            <person name="Kiss B."/>
            <person name="Kocsube S."/>
            <person name="Kotiranta H."/>
            <person name="LaButti K.M."/>
            <person name="Lechner B.E."/>
            <person name="Liimatainen K."/>
            <person name="Lipzen A."/>
            <person name="Lukacs Z."/>
            <person name="Mihaltcheva S."/>
            <person name="Morgado L.N."/>
            <person name="Niskanen T."/>
            <person name="Noordeloos M.E."/>
            <person name="Ohm R.A."/>
            <person name="Ortiz-Santana B."/>
            <person name="Ovrebo C."/>
            <person name="Racz N."/>
            <person name="Riley R."/>
            <person name="Savchenko A."/>
            <person name="Shiryaev A."/>
            <person name="Soop K."/>
            <person name="Spirin V."/>
            <person name="Szebenyi C."/>
            <person name="Tomsovsky M."/>
            <person name="Tulloss R.E."/>
            <person name="Uehling J."/>
            <person name="Grigoriev I.V."/>
            <person name="Vagvolgyi C."/>
            <person name="Papp T."/>
            <person name="Martin F.M."/>
            <person name="Miettinen O."/>
            <person name="Hibbett D.S."/>
            <person name="Nagy L.G."/>
        </authorList>
    </citation>
    <scope>NUCLEOTIDE SEQUENCE [LARGE SCALE GENOMIC DNA]</scope>
    <source>
        <strain evidence="2 3">OMC1185</strain>
    </source>
</reference>
<dbReference type="InterPro" id="IPR053203">
    <property type="entry name" value="Cisplatin_resist-associated"/>
</dbReference>
<dbReference type="PANTHER" id="PTHR34693">
    <property type="entry name" value="PROTEIN PAR32"/>
    <property type="match status" value="1"/>
</dbReference>
<feature type="region of interest" description="Disordered" evidence="1">
    <location>
        <begin position="139"/>
        <end position="217"/>
    </location>
</feature>
<dbReference type="AlphaFoldDB" id="A0A5C3N0G3"/>
<sequence>MSVSTRSISSLSIDSRSIKSYASSSSGSSASNPAREFRSSGRGGSGNIRRKSDAVPDSPSEDAGPQTPVSPTGRECLAPSSVSTNRKTVVGGRGGAGNVHSRWRGEISDGLTQTASILSDHAASVARYEQEVIRKRMEERRTISSGRGGAGNITQLHFPFAKSKSKPKFKDSSSSNPFRFSRIRSESNLRPSDASTLTASTTTTTSDADSTLGDNAE</sequence>